<dbReference type="Gene3D" id="3.60.15.10">
    <property type="entry name" value="Ribonuclease Z/Hydroxyacylglutathione hydrolase-like"/>
    <property type="match status" value="1"/>
</dbReference>
<evidence type="ECO:0000313" key="2">
    <source>
        <dbReference type="EMBL" id="SVB27610.1"/>
    </source>
</evidence>
<organism evidence="2">
    <name type="scientific">marine metagenome</name>
    <dbReference type="NCBI Taxonomy" id="408172"/>
    <lineage>
        <taxon>unclassified sequences</taxon>
        <taxon>metagenomes</taxon>
        <taxon>ecological metagenomes</taxon>
    </lineage>
</organism>
<reference evidence="2" key="1">
    <citation type="submission" date="2018-05" db="EMBL/GenBank/DDBJ databases">
        <authorList>
            <person name="Lanie J.A."/>
            <person name="Ng W.-L."/>
            <person name="Kazmierczak K.M."/>
            <person name="Andrzejewski T.M."/>
            <person name="Davidsen T.M."/>
            <person name="Wayne K.J."/>
            <person name="Tettelin H."/>
            <person name="Glass J.I."/>
            <person name="Rusch D."/>
            <person name="Podicherti R."/>
            <person name="Tsui H.-C.T."/>
            <person name="Winkler M.E."/>
        </authorList>
    </citation>
    <scope>NUCLEOTIDE SEQUENCE</scope>
</reference>
<dbReference type="EMBL" id="UINC01035348">
    <property type="protein sequence ID" value="SVB27610.1"/>
    <property type="molecule type" value="Genomic_DNA"/>
</dbReference>
<dbReference type="Pfam" id="PF00753">
    <property type="entry name" value="Lactamase_B"/>
    <property type="match status" value="1"/>
</dbReference>
<dbReference type="SUPFAM" id="SSF56281">
    <property type="entry name" value="Metallo-hydrolase/oxidoreductase"/>
    <property type="match status" value="1"/>
</dbReference>
<sequence>MLLAKGEFAVSYGDDEIEVWVTQMGPWANMNTAFVDRVHGVVAIVDPYDGKGWLKALDDENLIPTHILLTHTHKDHTAGVKAIRKAHPEIEVWGHEESVSPSILGRIFFRRTDFTHVWNHAPNEAMVWESGSIHLTVIHSPGHAP</sequence>
<gene>
    <name evidence="2" type="ORF">METZ01_LOCUS180464</name>
</gene>
<dbReference type="InterPro" id="IPR036866">
    <property type="entry name" value="RibonucZ/Hydroxyglut_hydro"/>
</dbReference>
<evidence type="ECO:0000259" key="1">
    <source>
        <dbReference type="Pfam" id="PF00753"/>
    </source>
</evidence>
<name>A0A382CNA9_9ZZZZ</name>
<feature type="domain" description="Metallo-beta-lactamase" evidence="1">
    <location>
        <begin position="53"/>
        <end position="143"/>
    </location>
</feature>
<feature type="non-terminal residue" evidence="2">
    <location>
        <position position="145"/>
    </location>
</feature>
<proteinExistence type="predicted"/>
<dbReference type="InterPro" id="IPR001279">
    <property type="entry name" value="Metallo-B-lactamas"/>
</dbReference>
<protein>
    <recommendedName>
        <fullName evidence="1">Metallo-beta-lactamase domain-containing protein</fullName>
    </recommendedName>
</protein>
<accession>A0A382CNA9</accession>
<dbReference type="AlphaFoldDB" id="A0A382CNA9"/>
<dbReference type="PANTHER" id="PTHR11935">
    <property type="entry name" value="BETA LACTAMASE DOMAIN"/>
    <property type="match status" value="1"/>
</dbReference>
<dbReference type="PANTHER" id="PTHR11935:SF116">
    <property type="entry name" value="HYDROLASE PNKD-RELATED"/>
    <property type="match status" value="1"/>
</dbReference>